<comment type="caution">
    <text evidence="2">The sequence shown here is derived from an EMBL/GenBank/DDBJ whole genome shotgun (WGS) entry which is preliminary data.</text>
</comment>
<evidence type="ECO:0000256" key="1">
    <source>
        <dbReference type="SAM" id="MobiDB-lite"/>
    </source>
</evidence>
<evidence type="ECO:0000313" key="3">
    <source>
        <dbReference type="Proteomes" id="UP001178507"/>
    </source>
</evidence>
<accession>A0AA36HVM6</accession>
<proteinExistence type="predicted"/>
<feature type="compositionally biased region" description="Acidic residues" evidence="1">
    <location>
        <begin position="223"/>
        <end position="233"/>
    </location>
</feature>
<dbReference type="Proteomes" id="UP001178507">
    <property type="component" value="Unassembled WGS sequence"/>
</dbReference>
<gene>
    <name evidence="2" type="ORF">EVOR1521_LOCUS5314</name>
</gene>
<protein>
    <submittedName>
        <fullName evidence="2">Uncharacterized protein</fullName>
    </submittedName>
</protein>
<evidence type="ECO:0000313" key="2">
    <source>
        <dbReference type="EMBL" id="CAJ1376196.1"/>
    </source>
</evidence>
<feature type="compositionally biased region" description="Low complexity" evidence="1">
    <location>
        <begin position="395"/>
        <end position="417"/>
    </location>
</feature>
<feature type="region of interest" description="Disordered" evidence="1">
    <location>
        <begin position="63"/>
        <end position="109"/>
    </location>
</feature>
<keyword evidence="3" id="KW-1185">Reference proteome</keyword>
<organism evidence="2 3">
    <name type="scientific">Effrenium voratum</name>
    <dbReference type="NCBI Taxonomy" id="2562239"/>
    <lineage>
        <taxon>Eukaryota</taxon>
        <taxon>Sar</taxon>
        <taxon>Alveolata</taxon>
        <taxon>Dinophyceae</taxon>
        <taxon>Suessiales</taxon>
        <taxon>Symbiodiniaceae</taxon>
        <taxon>Effrenium</taxon>
    </lineage>
</organism>
<name>A0AA36HVM6_9DINO</name>
<reference evidence="2" key="1">
    <citation type="submission" date="2023-08" db="EMBL/GenBank/DDBJ databases">
        <authorList>
            <person name="Chen Y."/>
            <person name="Shah S."/>
            <person name="Dougan E. K."/>
            <person name="Thang M."/>
            <person name="Chan C."/>
        </authorList>
    </citation>
    <scope>NUCLEOTIDE SEQUENCE</scope>
</reference>
<sequence>MPKVVQTARPLYEITSPLSAPLAALPQALFPNVEVSTSTQLLLLTWARWGRNACRIKREETIKEMQHRRFPRSPPPKPVPLSPQPTPRAPPRGESPAESAAESPSRLAGAAAWRAGGQLGMGTTVHSREGGSPGRAAFDLADLREEQRDSMAEQGARMKLTRGLGGSAAQAHSRGTPGFGLDTPGFPGASGAASADASVASSGVASPVTKGGQMSPWLLEAEALCEEETEDEGSPGGGGWGFEPETDTLLMLEQEILGKRGTTQAPVKDQQEEDKPVLDEDELERVEVFEESPTKKNVQGASDRLQQLAEPRPPQEPSYSAFEYVVGEKVSYYSSSHGAWMPARIVERKSRTVYIIDKQMRGCLAKVRASELVSEAEERTNHVLRAFTVLETRQRPSSAMSSTRASSRPQSPAPAATKLPVSRGKIVRHDFSDDEDD</sequence>
<dbReference type="AlphaFoldDB" id="A0AA36HVM6"/>
<feature type="compositionally biased region" description="Low complexity" evidence="1">
    <location>
        <begin position="189"/>
        <end position="206"/>
    </location>
</feature>
<feature type="region of interest" description="Disordered" evidence="1">
    <location>
        <begin position="165"/>
        <end position="244"/>
    </location>
</feature>
<feature type="compositionally biased region" description="Pro residues" evidence="1">
    <location>
        <begin position="72"/>
        <end position="90"/>
    </location>
</feature>
<feature type="region of interest" description="Disordered" evidence="1">
    <location>
        <begin position="290"/>
        <end position="317"/>
    </location>
</feature>
<feature type="region of interest" description="Disordered" evidence="1">
    <location>
        <begin position="393"/>
        <end position="437"/>
    </location>
</feature>
<dbReference type="EMBL" id="CAUJNA010000369">
    <property type="protein sequence ID" value="CAJ1376196.1"/>
    <property type="molecule type" value="Genomic_DNA"/>
</dbReference>
<feature type="compositionally biased region" description="Low complexity" evidence="1">
    <location>
        <begin position="92"/>
        <end position="109"/>
    </location>
</feature>